<evidence type="ECO:0000313" key="7">
    <source>
        <dbReference type="EMBL" id="CBY20877.1"/>
    </source>
</evidence>
<evidence type="ECO:0000256" key="2">
    <source>
        <dbReference type="ARBA" id="ARBA00023125"/>
    </source>
</evidence>
<keyword evidence="3" id="KW-0413">Isomerase</keyword>
<dbReference type="GO" id="GO:0043138">
    <property type="term" value="F:3'-5' DNA helicase activity"/>
    <property type="evidence" value="ECO:0007669"/>
    <property type="project" value="UniProtKB-EC"/>
</dbReference>
<evidence type="ECO:0000256" key="5">
    <source>
        <dbReference type="ARBA" id="ARBA00034808"/>
    </source>
</evidence>
<dbReference type="PANTHER" id="PTHR13710:SF105">
    <property type="entry name" value="ATP-DEPENDENT DNA HELICASE Q1"/>
    <property type="match status" value="1"/>
</dbReference>
<sequence>MSSRKLRHEKRQNHIYDINESDDDFLEDTESTSAIPINDDEREELPDDSDDDDYNDRGLSRELSQANINNDDAETRMSTLPSYVIRSPYDDYVDVNSPEFDNFAIYVLQDVFGKNNFRGSQLTIIKSILRGEDNIGIFATGYVIFIEKPRPHTQILPFLVKPPATILIVSPMVALIEDQRRQLVKNCIPSTKLTVPQWGYDFRTGFQDIGGLRDFIPELKGVPTIAVTATADYTCQPTIIYTTLARDAKKLVAKLSGYVTKIGLYVGSSDTSTSMRITRERTYKNFMDEHYTCVVATTRRSRKEALVSGSYTVHPNSFFSQYFFKQKVPIDEQAIENRHV</sequence>
<evidence type="ECO:0000256" key="3">
    <source>
        <dbReference type="ARBA" id="ARBA00023235"/>
    </source>
</evidence>
<evidence type="ECO:0000313" key="8">
    <source>
        <dbReference type="Proteomes" id="UP000001307"/>
    </source>
</evidence>
<evidence type="ECO:0000256" key="4">
    <source>
        <dbReference type="ARBA" id="ARBA00034617"/>
    </source>
</evidence>
<keyword evidence="2" id="KW-0238">DNA-binding</keyword>
<feature type="compositionally biased region" description="Polar residues" evidence="6">
    <location>
        <begin position="62"/>
        <end position="72"/>
    </location>
</feature>
<dbReference type="SUPFAM" id="SSF52540">
    <property type="entry name" value="P-loop containing nucleoside triphosphate hydrolases"/>
    <property type="match status" value="1"/>
</dbReference>
<keyword evidence="8" id="KW-1185">Reference proteome</keyword>
<dbReference type="GO" id="GO:0003677">
    <property type="term" value="F:DNA binding"/>
    <property type="evidence" value="ECO:0007669"/>
    <property type="project" value="UniProtKB-KW"/>
</dbReference>
<dbReference type="AlphaFoldDB" id="E4WQD6"/>
<gene>
    <name evidence="7" type="ORF">GSOID_T00000885001</name>
</gene>
<feature type="compositionally biased region" description="Basic residues" evidence="6">
    <location>
        <begin position="1"/>
        <end position="13"/>
    </location>
</feature>
<dbReference type="InterPro" id="IPR027417">
    <property type="entry name" value="P-loop_NTPase"/>
</dbReference>
<name>E4WQD6_OIKDI</name>
<organism evidence="7">
    <name type="scientific">Oikopleura dioica</name>
    <name type="common">Tunicate</name>
    <dbReference type="NCBI Taxonomy" id="34765"/>
    <lineage>
        <taxon>Eukaryota</taxon>
        <taxon>Metazoa</taxon>
        <taxon>Chordata</taxon>
        <taxon>Tunicata</taxon>
        <taxon>Appendicularia</taxon>
        <taxon>Copelata</taxon>
        <taxon>Oikopleuridae</taxon>
        <taxon>Oikopleura</taxon>
    </lineage>
</organism>
<feature type="region of interest" description="Disordered" evidence="6">
    <location>
        <begin position="1"/>
        <end position="72"/>
    </location>
</feature>
<dbReference type="GO" id="GO:0000724">
    <property type="term" value="P:double-strand break repair via homologous recombination"/>
    <property type="evidence" value="ECO:0007669"/>
    <property type="project" value="TreeGrafter"/>
</dbReference>
<dbReference type="EMBL" id="FN653015">
    <property type="protein sequence ID" value="CBY20877.1"/>
    <property type="molecule type" value="Genomic_DNA"/>
</dbReference>
<dbReference type="GO" id="GO:0005694">
    <property type="term" value="C:chromosome"/>
    <property type="evidence" value="ECO:0007669"/>
    <property type="project" value="TreeGrafter"/>
</dbReference>
<feature type="compositionally biased region" description="Acidic residues" evidence="6">
    <location>
        <begin position="38"/>
        <end position="54"/>
    </location>
</feature>
<comment type="catalytic activity">
    <reaction evidence="4">
        <text>Couples ATP hydrolysis with the unwinding of duplex DNA by translocating in the 3'-5' direction.</text>
        <dbReference type="EC" id="5.6.2.4"/>
    </reaction>
</comment>
<proteinExistence type="inferred from homology"/>
<feature type="compositionally biased region" description="Acidic residues" evidence="6">
    <location>
        <begin position="19"/>
        <end position="30"/>
    </location>
</feature>
<dbReference type="PANTHER" id="PTHR13710">
    <property type="entry name" value="DNA HELICASE RECQ FAMILY MEMBER"/>
    <property type="match status" value="1"/>
</dbReference>
<dbReference type="EC" id="5.6.2.4" evidence="5"/>
<dbReference type="GO" id="GO:0005737">
    <property type="term" value="C:cytoplasm"/>
    <property type="evidence" value="ECO:0007669"/>
    <property type="project" value="TreeGrafter"/>
</dbReference>
<protein>
    <recommendedName>
        <fullName evidence="5">DNA 3'-5' helicase</fullName>
        <ecNumber evidence="5">5.6.2.4</ecNumber>
    </recommendedName>
</protein>
<dbReference type="Gene3D" id="3.40.50.300">
    <property type="entry name" value="P-loop containing nucleotide triphosphate hydrolases"/>
    <property type="match status" value="2"/>
</dbReference>
<evidence type="ECO:0000256" key="6">
    <source>
        <dbReference type="SAM" id="MobiDB-lite"/>
    </source>
</evidence>
<evidence type="ECO:0000256" key="1">
    <source>
        <dbReference type="ARBA" id="ARBA00005446"/>
    </source>
</evidence>
<dbReference type="GO" id="GO:0009378">
    <property type="term" value="F:four-way junction helicase activity"/>
    <property type="evidence" value="ECO:0007669"/>
    <property type="project" value="TreeGrafter"/>
</dbReference>
<reference evidence="7" key="1">
    <citation type="journal article" date="2010" name="Science">
        <title>Plasticity of animal genome architecture unmasked by rapid evolution of a pelagic tunicate.</title>
        <authorList>
            <person name="Denoeud F."/>
            <person name="Henriet S."/>
            <person name="Mungpakdee S."/>
            <person name="Aury J.M."/>
            <person name="Da Silva C."/>
            <person name="Brinkmann H."/>
            <person name="Mikhaleva J."/>
            <person name="Olsen L.C."/>
            <person name="Jubin C."/>
            <person name="Canestro C."/>
            <person name="Bouquet J.M."/>
            <person name="Danks G."/>
            <person name="Poulain J."/>
            <person name="Campsteijn C."/>
            <person name="Adamski M."/>
            <person name="Cross I."/>
            <person name="Yadetie F."/>
            <person name="Muffato M."/>
            <person name="Louis A."/>
            <person name="Butcher S."/>
            <person name="Tsagkogeorga G."/>
            <person name="Konrad A."/>
            <person name="Singh S."/>
            <person name="Jensen M.F."/>
            <person name="Cong E.H."/>
            <person name="Eikeseth-Otteraa H."/>
            <person name="Noel B."/>
            <person name="Anthouard V."/>
            <person name="Porcel B.M."/>
            <person name="Kachouri-Lafond R."/>
            <person name="Nishino A."/>
            <person name="Ugolini M."/>
            <person name="Chourrout P."/>
            <person name="Nishida H."/>
            <person name="Aasland R."/>
            <person name="Huzurbazar S."/>
            <person name="Westhof E."/>
            <person name="Delsuc F."/>
            <person name="Lehrach H."/>
            <person name="Reinhardt R."/>
            <person name="Weissenbach J."/>
            <person name="Roy S.W."/>
            <person name="Artiguenave F."/>
            <person name="Postlethwait J.H."/>
            <person name="Manak J.R."/>
            <person name="Thompson E.M."/>
            <person name="Jaillon O."/>
            <person name="Du Pasquier L."/>
            <person name="Boudinot P."/>
            <person name="Liberles D.A."/>
            <person name="Volff J.N."/>
            <person name="Philippe H."/>
            <person name="Lenhard B."/>
            <person name="Roest Crollius H."/>
            <person name="Wincker P."/>
            <person name="Chourrout D."/>
        </authorList>
    </citation>
    <scope>NUCLEOTIDE SEQUENCE [LARGE SCALE GENOMIC DNA]</scope>
</reference>
<dbReference type="Proteomes" id="UP000001307">
    <property type="component" value="Unassembled WGS sequence"/>
</dbReference>
<accession>E4WQD6</accession>
<comment type="similarity">
    <text evidence="1">Belongs to the helicase family. RecQ subfamily.</text>
</comment>
<dbReference type="InParanoid" id="E4WQD6"/>